<dbReference type="SUPFAM" id="SSF55729">
    <property type="entry name" value="Acyl-CoA N-acyltransferases (Nat)"/>
    <property type="match status" value="1"/>
</dbReference>
<evidence type="ECO:0000256" key="2">
    <source>
        <dbReference type="ARBA" id="ARBA00023315"/>
    </source>
</evidence>
<dbReference type="RefSeq" id="WP_004781822.1">
    <property type="nucleotide sequence ID" value="NZ_CP044463.1"/>
</dbReference>
<dbReference type="Proteomes" id="UP000503505">
    <property type="component" value="Chromosome"/>
</dbReference>
<name>A0AAE7BYB9_9GAMM</name>
<evidence type="ECO:0000313" key="4">
    <source>
        <dbReference type="EMBL" id="QIC68259.1"/>
    </source>
</evidence>
<keyword evidence="2" id="KW-0012">Acyltransferase</keyword>
<evidence type="ECO:0000259" key="3">
    <source>
        <dbReference type="PROSITE" id="PS51186"/>
    </source>
</evidence>
<sequence length="145" mass="16555">MPVIVHTSADRHPQLLELWEQSVRATHHFLNDAQILKIRQQIIDHNYFTHVQLFHVEHQQQILGFMGIAGNKLEMLFVSPAAFRKGIGSQLLQHALALGVTEVDVNEQNPDATAFYLKHGFEMISRSETDAEGNPYPILHLKLQK</sequence>
<dbReference type="InterPro" id="IPR000182">
    <property type="entry name" value="GNAT_dom"/>
</dbReference>
<protein>
    <submittedName>
        <fullName evidence="4">GNAT family N-acetyltransferase</fullName>
    </submittedName>
</protein>
<gene>
    <name evidence="4" type="ORF">FSC10_13205</name>
</gene>
<dbReference type="InterPro" id="IPR016181">
    <property type="entry name" value="Acyl_CoA_acyltransferase"/>
</dbReference>
<proteinExistence type="predicted"/>
<dbReference type="PANTHER" id="PTHR43800">
    <property type="entry name" value="PEPTIDYL-LYSINE N-ACETYLTRANSFERASE YJAB"/>
    <property type="match status" value="1"/>
</dbReference>
<dbReference type="PROSITE" id="PS51186">
    <property type="entry name" value="GNAT"/>
    <property type="match status" value="1"/>
</dbReference>
<dbReference type="Gene3D" id="3.40.630.30">
    <property type="match status" value="1"/>
</dbReference>
<dbReference type="Pfam" id="PF13673">
    <property type="entry name" value="Acetyltransf_10"/>
    <property type="match status" value="1"/>
</dbReference>
<organism evidence="4 5">
    <name type="scientific">Acinetobacter schindleri</name>
    <dbReference type="NCBI Taxonomy" id="108981"/>
    <lineage>
        <taxon>Bacteria</taxon>
        <taxon>Pseudomonadati</taxon>
        <taxon>Pseudomonadota</taxon>
        <taxon>Gammaproteobacteria</taxon>
        <taxon>Moraxellales</taxon>
        <taxon>Moraxellaceae</taxon>
        <taxon>Acinetobacter</taxon>
    </lineage>
</organism>
<dbReference type="CDD" id="cd04301">
    <property type="entry name" value="NAT_SF"/>
    <property type="match status" value="1"/>
</dbReference>
<evidence type="ECO:0000256" key="1">
    <source>
        <dbReference type="ARBA" id="ARBA00022679"/>
    </source>
</evidence>
<dbReference type="GeneID" id="58164241"/>
<evidence type="ECO:0000313" key="5">
    <source>
        <dbReference type="Proteomes" id="UP000503505"/>
    </source>
</evidence>
<dbReference type="AlphaFoldDB" id="A0AAE7BYB9"/>
<dbReference type="EMBL" id="CP044463">
    <property type="protein sequence ID" value="QIC68259.1"/>
    <property type="molecule type" value="Genomic_DNA"/>
</dbReference>
<feature type="domain" description="N-acetyltransferase" evidence="3">
    <location>
        <begin position="2"/>
        <end position="145"/>
    </location>
</feature>
<dbReference type="GO" id="GO:0016747">
    <property type="term" value="F:acyltransferase activity, transferring groups other than amino-acyl groups"/>
    <property type="evidence" value="ECO:0007669"/>
    <property type="project" value="InterPro"/>
</dbReference>
<reference evidence="4 5" key="1">
    <citation type="submission" date="2019-09" db="EMBL/GenBank/DDBJ databases">
        <title>Non-baumannii Acinetobacter spp. carrying blaNDM-1 isolated in China.</title>
        <authorList>
            <person name="Cui C."/>
            <person name="Chen C."/>
            <person name="Sun J."/>
            <person name="Liu Y."/>
        </authorList>
    </citation>
    <scope>NUCLEOTIDE SEQUENCE [LARGE SCALE GENOMIC DNA]</scope>
    <source>
        <strain evidence="4 5">HZE23-1</strain>
    </source>
</reference>
<dbReference type="PANTHER" id="PTHR43800:SF1">
    <property type="entry name" value="PEPTIDYL-LYSINE N-ACETYLTRANSFERASE YJAB"/>
    <property type="match status" value="1"/>
</dbReference>
<accession>A0AAE7BYB9</accession>
<keyword evidence="1" id="KW-0808">Transferase</keyword>